<dbReference type="AlphaFoldDB" id="A0A7U9H921"/>
<name>A0A7U9H921_STRLI</name>
<feature type="region of interest" description="Disordered" evidence="1">
    <location>
        <begin position="26"/>
        <end position="53"/>
    </location>
</feature>
<evidence type="ECO:0000313" key="3">
    <source>
        <dbReference type="Proteomes" id="UP000014062"/>
    </source>
</evidence>
<reference evidence="3" key="1">
    <citation type="journal article" date="2013" name="Genome Biol. Evol.">
        <title>The genome sequence of Streptomyces lividans 66 reveals a novel tRNA-dependent peptide biosynthetic system within a metal-related genomic island.</title>
        <authorList>
            <person name="Cruz-Morales P."/>
            <person name="Vijgenboom E."/>
            <person name="Iruegas-Bocardo F."/>
            <person name="Girard G."/>
            <person name="Yanez-Guerra L.A."/>
            <person name="Ramos-Aboites H.E."/>
            <person name="Pernodet J.L."/>
            <person name="Anne J."/>
            <person name="van Wezel G.P."/>
            <person name="Barona-Gomez F."/>
        </authorList>
    </citation>
    <scope>NUCLEOTIDE SEQUENCE [LARGE SCALE GENOMIC DNA]</scope>
    <source>
        <strain evidence="3">1326</strain>
    </source>
</reference>
<sequence>MEERGDVVVLHRLAVLRDLERAGHQARGLQTPQVHVQQRTARAVRCPRPHLRH</sequence>
<gene>
    <name evidence="2" type="ORF">SLI_1133</name>
</gene>
<evidence type="ECO:0000313" key="2">
    <source>
        <dbReference type="EMBL" id="EOY45850.1"/>
    </source>
</evidence>
<feature type="compositionally biased region" description="Polar residues" evidence="1">
    <location>
        <begin position="28"/>
        <end position="40"/>
    </location>
</feature>
<dbReference type="EMBL" id="CM001889">
    <property type="protein sequence ID" value="EOY45850.1"/>
    <property type="molecule type" value="Genomic_DNA"/>
</dbReference>
<accession>A0A7U9H921</accession>
<protein>
    <submittedName>
        <fullName evidence="2">Uncharacterized protein</fullName>
    </submittedName>
</protein>
<evidence type="ECO:0000256" key="1">
    <source>
        <dbReference type="SAM" id="MobiDB-lite"/>
    </source>
</evidence>
<dbReference type="Proteomes" id="UP000014062">
    <property type="component" value="Chromosome"/>
</dbReference>
<proteinExistence type="predicted"/>
<organism evidence="2 3">
    <name type="scientific">Streptomyces lividans 1326</name>
    <dbReference type="NCBI Taxonomy" id="1200984"/>
    <lineage>
        <taxon>Bacteria</taxon>
        <taxon>Bacillati</taxon>
        <taxon>Actinomycetota</taxon>
        <taxon>Actinomycetes</taxon>
        <taxon>Kitasatosporales</taxon>
        <taxon>Streptomycetaceae</taxon>
        <taxon>Streptomyces</taxon>
    </lineage>
</organism>